<dbReference type="PANTHER" id="PTHR33098:SF53">
    <property type="entry name" value="OS05G0540900 PROTEIN"/>
    <property type="match status" value="1"/>
</dbReference>
<name>S8C8U6_9LAMI</name>
<accession>S8C8U6</accession>
<dbReference type="Pfam" id="PF05553">
    <property type="entry name" value="DUF761"/>
    <property type="match status" value="1"/>
</dbReference>
<protein>
    <submittedName>
        <fullName evidence="2">Uncharacterized protein</fullName>
    </submittedName>
</protein>
<evidence type="ECO:0000313" key="3">
    <source>
        <dbReference type="Proteomes" id="UP000015453"/>
    </source>
</evidence>
<feature type="compositionally biased region" description="Polar residues" evidence="1">
    <location>
        <begin position="1"/>
        <end position="10"/>
    </location>
</feature>
<dbReference type="Proteomes" id="UP000015453">
    <property type="component" value="Unassembled WGS sequence"/>
</dbReference>
<feature type="region of interest" description="Disordered" evidence="1">
    <location>
        <begin position="1"/>
        <end position="86"/>
    </location>
</feature>
<reference evidence="2 3" key="1">
    <citation type="journal article" date="2013" name="BMC Genomics">
        <title>The miniature genome of a carnivorous plant Genlisea aurea contains a low number of genes and short non-coding sequences.</title>
        <authorList>
            <person name="Leushkin E.V."/>
            <person name="Sutormin R.A."/>
            <person name="Nabieva E.R."/>
            <person name="Penin A.A."/>
            <person name="Kondrashov A.S."/>
            <person name="Logacheva M.D."/>
        </authorList>
    </citation>
    <scope>NUCLEOTIDE SEQUENCE [LARGE SCALE GENOMIC DNA]</scope>
</reference>
<organism evidence="2 3">
    <name type="scientific">Genlisea aurea</name>
    <dbReference type="NCBI Taxonomy" id="192259"/>
    <lineage>
        <taxon>Eukaryota</taxon>
        <taxon>Viridiplantae</taxon>
        <taxon>Streptophyta</taxon>
        <taxon>Embryophyta</taxon>
        <taxon>Tracheophyta</taxon>
        <taxon>Spermatophyta</taxon>
        <taxon>Magnoliopsida</taxon>
        <taxon>eudicotyledons</taxon>
        <taxon>Gunneridae</taxon>
        <taxon>Pentapetalae</taxon>
        <taxon>asterids</taxon>
        <taxon>lamiids</taxon>
        <taxon>Lamiales</taxon>
        <taxon>Lentibulariaceae</taxon>
        <taxon>Genlisea</taxon>
    </lineage>
</organism>
<keyword evidence="3" id="KW-1185">Reference proteome</keyword>
<feature type="compositionally biased region" description="Basic and acidic residues" evidence="1">
    <location>
        <begin position="22"/>
        <end position="43"/>
    </location>
</feature>
<proteinExistence type="predicted"/>
<evidence type="ECO:0000256" key="1">
    <source>
        <dbReference type="SAM" id="MobiDB-lite"/>
    </source>
</evidence>
<dbReference type="AlphaFoldDB" id="S8C8U6"/>
<dbReference type="EMBL" id="AUSU01007290">
    <property type="protein sequence ID" value="EPS60806.1"/>
    <property type="molecule type" value="Genomic_DNA"/>
</dbReference>
<dbReference type="OrthoDB" id="1931904at2759"/>
<dbReference type="InterPro" id="IPR008480">
    <property type="entry name" value="DUF761_pln"/>
</dbReference>
<evidence type="ECO:0000313" key="2">
    <source>
        <dbReference type="EMBL" id="EPS60806.1"/>
    </source>
</evidence>
<dbReference type="PANTHER" id="PTHR33098">
    <property type="entry name" value="COTTON FIBER (DUF761)"/>
    <property type="match status" value="1"/>
</dbReference>
<feature type="compositionally biased region" description="Basic and acidic residues" evidence="1">
    <location>
        <begin position="52"/>
        <end position="86"/>
    </location>
</feature>
<feature type="non-terminal residue" evidence="2">
    <location>
        <position position="113"/>
    </location>
</feature>
<comment type="caution">
    <text evidence="2">The sequence shown here is derived from an EMBL/GenBank/DDBJ whole genome shotgun (WGS) entry which is preliminary data.</text>
</comment>
<gene>
    <name evidence="2" type="ORF">M569_13995</name>
</gene>
<sequence>EEKGNGSSSIDEVFAHLTAGDHFGRSRSEKEPAAPEAPAEKMRKSASAGSEIRNHRGEDDEAVEARRPTAREKRSSRSGDGDEGVDAKADVFINKFKHQLKLQRLDSIVRSKD</sequence>
<feature type="non-terminal residue" evidence="2">
    <location>
        <position position="1"/>
    </location>
</feature>